<protein>
    <submittedName>
        <fullName evidence="1">Uncharacterized protein</fullName>
    </submittedName>
</protein>
<proteinExistence type="predicted"/>
<evidence type="ECO:0000313" key="1">
    <source>
        <dbReference type="EMBL" id="KAF7378035.1"/>
    </source>
</evidence>
<reference evidence="1" key="1">
    <citation type="submission" date="2020-05" db="EMBL/GenBank/DDBJ databases">
        <title>Mycena genomes resolve the evolution of fungal bioluminescence.</title>
        <authorList>
            <person name="Tsai I.J."/>
        </authorList>
    </citation>
    <scope>NUCLEOTIDE SEQUENCE</scope>
    <source>
        <strain evidence="1">160909Yilan</strain>
    </source>
</reference>
<keyword evidence="2" id="KW-1185">Reference proteome</keyword>
<comment type="caution">
    <text evidence="1">The sequence shown here is derived from an EMBL/GenBank/DDBJ whole genome shotgun (WGS) entry which is preliminary data.</text>
</comment>
<evidence type="ECO:0000313" key="2">
    <source>
        <dbReference type="Proteomes" id="UP000623467"/>
    </source>
</evidence>
<dbReference type="OrthoDB" id="2989432at2759"/>
<sequence length="439" mass="49937">MATTPSPCVPLELCEEIMGCLPVQYDPDLDIQVPYFTPSPMRTGVQSLASVRAISHFPYPRYMTQVIVDAGRYDCPLELIAELAPKLTATKTLCVTSSLDYTSPLEVRKELEHDRELQNAILPILHAPTLSSLLLQEILFTEEDLHKLITIPQNLATLGLENVRLFPKSDSDSSDSAQTTKDRRPISSLALHCFQYEDDSLIRWLLHPSCPIDLVGLKSLSLRIDDVGAIHDFLALLNAIGSSLKDFELFLPPPWENHYYASMIDAIPIIPNTHIEHITVGGFERRDPEIFHNSTPRPGRHSKHLEGAELVKCLLSRLSAPDRLQTVTIREDVEIIGGDTREDTLQWRNWQAVDEMLGQVSFSNVKRLNFVAGLNSLELQREDVWSWVTPQFSTFRERIGTVFDLIVDYTSLPWKKTARIDRCDAREYYVEKWGKNPEY</sequence>
<name>A0A8H6ZM65_9AGAR</name>
<accession>A0A8H6ZM65</accession>
<organism evidence="1 2">
    <name type="scientific">Mycena sanguinolenta</name>
    <dbReference type="NCBI Taxonomy" id="230812"/>
    <lineage>
        <taxon>Eukaryota</taxon>
        <taxon>Fungi</taxon>
        <taxon>Dikarya</taxon>
        <taxon>Basidiomycota</taxon>
        <taxon>Agaricomycotina</taxon>
        <taxon>Agaricomycetes</taxon>
        <taxon>Agaricomycetidae</taxon>
        <taxon>Agaricales</taxon>
        <taxon>Marasmiineae</taxon>
        <taxon>Mycenaceae</taxon>
        <taxon>Mycena</taxon>
    </lineage>
</organism>
<dbReference type="AlphaFoldDB" id="A0A8H6ZM65"/>
<dbReference type="Proteomes" id="UP000623467">
    <property type="component" value="Unassembled WGS sequence"/>
</dbReference>
<dbReference type="EMBL" id="JACAZH010000001">
    <property type="protein sequence ID" value="KAF7378035.1"/>
    <property type="molecule type" value="Genomic_DNA"/>
</dbReference>
<gene>
    <name evidence="1" type="ORF">MSAN_00227400</name>
</gene>